<dbReference type="PANTHER" id="PTHR11893:SF9">
    <property type="entry name" value="INNEXIN-7"/>
    <property type="match status" value="1"/>
</dbReference>
<dbReference type="PRINTS" id="PR01262">
    <property type="entry name" value="INNEXIN"/>
</dbReference>
<sequence>MSLLFSVVRSVPFSNKPIAKDVIASLHSYFTCNILIIFAVILSFKHFGGRPIECLLPSGFSGAWEQYAENFCWAENTYFVSPGIFVEQVSVSDRRERRINYYQWMPFFLLFQAACFNASTLIWKYFAGHSGIKMGEILRLACDPLNANLTVKKMNINALNIHLQGALRFQERLKKRKLVPHKIFRFLNLRYSSFYISVVYMTAKCAFLFNACFQLHLLSSYLLSNIRYDFGLNAWCNLLFPSGNESSWNTTGVFPRVALCDFEVREMGNTHTHTVQCVLVVNIFTEKIFILLWTWFVILAIVTVMSIINWAYLLLSSCSKEHFILNHLEMGETKLDKENCETQKSVKKFLNKYLGIDGILVLRMIAAHADIVFSTELIVSLWQSHCHFESFRK</sequence>
<keyword evidence="4" id="KW-1003">Cell membrane</keyword>
<keyword evidence="11 12" id="KW-0407">Ion channel</keyword>
<keyword evidence="15" id="KW-1185">Reference proteome</keyword>
<keyword evidence="7" id="KW-0965">Cell junction</keyword>
<keyword evidence="6" id="KW-0303">Gap junction</keyword>
<dbReference type="GO" id="GO:0005886">
    <property type="term" value="C:plasma membrane"/>
    <property type="evidence" value="ECO:0007669"/>
    <property type="project" value="UniProtKB-SubCell"/>
</dbReference>
<comment type="subcellular location">
    <subcellularLocation>
        <location evidence="1">Cell junction</location>
        <location evidence="1">Gap junction</location>
    </subcellularLocation>
    <subcellularLocation>
        <location evidence="2 12">Cell membrane</location>
        <topology evidence="2 12">Multi-pass membrane protein</topology>
    </subcellularLocation>
</comment>
<keyword evidence="5 12" id="KW-0812">Transmembrane</keyword>
<evidence type="ECO:0000256" key="12">
    <source>
        <dbReference type="RuleBase" id="RU010713"/>
    </source>
</evidence>
<dbReference type="GO" id="GO:0005921">
    <property type="term" value="C:gap junction"/>
    <property type="evidence" value="ECO:0007669"/>
    <property type="project" value="UniProtKB-SubCell"/>
</dbReference>
<feature type="transmembrane region" description="Helical" evidence="12">
    <location>
        <begin position="104"/>
        <end position="126"/>
    </location>
</feature>
<evidence type="ECO:0000256" key="1">
    <source>
        <dbReference type="ARBA" id="ARBA00004610"/>
    </source>
</evidence>
<evidence type="ECO:0000256" key="2">
    <source>
        <dbReference type="ARBA" id="ARBA00004651"/>
    </source>
</evidence>
<dbReference type="PROSITE" id="PS51013">
    <property type="entry name" value="PANNEXIN"/>
    <property type="match status" value="1"/>
</dbReference>
<protein>
    <recommendedName>
        <fullName evidence="12">Innexin</fullName>
    </recommendedName>
</protein>
<dbReference type="Proteomes" id="UP000038040">
    <property type="component" value="Unplaced"/>
</dbReference>
<evidence type="ECO:0000256" key="11">
    <source>
        <dbReference type="ARBA" id="ARBA00023303"/>
    </source>
</evidence>
<dbReference type="OrthoDB" id="5867527at2759"/>
<evidence type="ECO:0000256" key="6">
    <source>
        <dbReference type="ARBA" id="ARBA00022868"/>
    </source>
</evidence>
<dbReference type="WBParaSite" id="DME_0000387501-mRNA-1">
    <property type="protein sequence ID" value="DME_0000387501-mRNA-1"/>
    <property type="gene ID" value="DME_0000387501"/>
</dbReference>
<evidence type="ECO:0000313" key="16">
    <source>
        <dbReference type="WBParaSite" id="DME_0000387501-mRNA-1"/>
    </source>
</evidence>
<name>A0A0N4U9U2_DRAME</name>
<dbReference type="Pfam" id="PF00876">
    <property type="entry name" value="Innexin"/>
    <property type="match status" value="1"/>
</dbReference>
<reference evidence="16" key="1">
    <citation type="submission" date="2017-02" db="UniProtKB">
        <authorList>
            <consortium name="WormBaseParasite"/>
        </authorList>
    </citation>
    <scope>IDENTIFICATION</scope>
</reference>
<evidence type="ECO:0000256" key="10">
    <source>
        <dbReference type="ARBA" id="ARBA00023136"/>
    </source>
</evidence>
<keyword evidence="8 12" id="KW-1133">Transmembrane helix</keyword>
<evidence type="ECO:0000313" key="14">
    <source>
        <dbReference type="Proteomes" id="UP000038040"/>
    </source>
</evidence>
<reference evidence="13 15" key="2">
    <citation type="submission" date="2018-11" db="EMBL/GenBank/DDBJ databases">
        <authorList>
            <consortium name="Pathogen Informatics"/>
        </authorList>
    </citation>
    <scope>NUCLEOTIDE SEQUENCE [LARGE SCALE GENOMIC DNA]</scope>
</reference>
<evidence type="ECO:0000256" key="9">
    <source>
        <dbReference type="ARBA" id="ARBA00023065"/>
    </source>
</evidence>
<dbReference type="GO" id="GO:0005243">
    <property type="term" value="F:gap junction channel activity"/>
    <property type="evidence" value="ECO:0007669"/>
    <property type="project" value="TreeGrafter"/>
</dbReference>
<dbReference type="PANTHER" id="PTHR11893">
    <property type="entry name" value="INNEXIN"/>
    <property type="match status" value="1"/>
</dbReference>
<dbReference type="EMBL" id="UYYG01001163">
    <property type="protein sequence ID" value="VDN57907.1"/>
    <property type="molecule type" value="Genomic_DNA"/>
</dbReference>
<feature type="transmembrane region" description="Helical" evidence="12">
    <location>
        <begin position="22"/>
        <end position="42"/>
    </location>
</feature>
<evidence type="ECO:0000313" key="15">
    <source>
        <dbReference type="Proteomes" id="UP000274756"/>
    </source>
</evidence>
<feature type="transmembrane region" description="Helical" evidence="12">
    <location>
        <begin position="194"/>
        <end position="218"/>
    </location>
</feature>
<evidence type="ECO:0000256" key="5">
    <source>
        <dbReference type="ARBA" id="ARBA00022692"/>
    </source>
</evidence>
<gene>
    <name evidence="12" type="primary">inx</name>
    <name evidence="13" type="ORF">DME_LOCUS7880</name>
</gene>
<comment type="similarity">
    <text evidence="12">Belongs to the pannexin family.</text>
</comment>
<accession>A0A0N4U9U2</accession>
<keyword evidence="9 12" id="KW-0406">Ion transport</keyword>
<dbReference type="STRING" id="318479.A0A0N4U9U2"/>
<dbReference type="GO" id="GO:0034220">
    <property type="term" value="P:monoatomic ion transmembrane transport"/>
    <property type="evidence" value="ECO:0007669"/>
    <property type="project" value="UniProtKB-KW"/>
</dbReference>
<keyword evidence="10 12" id="KW-0472">Membrane</keyword>
<evidence type="ECO:0000256" key="3">
    <source>
        <dbReference type="ARBA" id="ARBA00022448"/>
    </source>
</evidence>
<dbReference type="InterPro" id="IPR000990">
    <property type="entry name" value="Innexin"/>
</dbReference>
<evidence type="ECO:0000256" key="7">
    <source>
        <dbReference type="ARBA" id="ARBA00022949"/>
    </source>
</evidence>
<evidence type="ECO:0000256" key="8">
    <source>
        <dbReference type="ARBA" id="ARBA00022989"/>
    </source>
</evidence>
<evidence type="ECO:0000313" key="13">
    <source>
        <dbReference type="EMBL" id="VDN57907.1"/>
    </source>
</evidence>
<proteinExistence type="inferred from homology"/>
<keyword evidence="3 12" id="KW-0813">Transport</keyword>
<dbReference type="AlphaFoldDB" id="A0A0N4U9U2"/>
<organism evidence="14 16">
    <name type="scientific">Dracunculus medinensis</name>
    <name type="common">Guinea worm</name>
    <dbReference type="NCBI Taxonomy" id="318479"/>
    <lineage>
        <taxon>Eukaryota</taxon>
        <taxon>Metazoa</taxon>
        <taxon>Ecdysozoa</taxon>
        <taxon>Nematoda</taxon>
        <taxon>Chromadorea</taxon>
        <taxon>Rhabditida</taxon>
        <taxon>Spirurina</taxon>
        <taxon>Dracunculoidea</taxon>
        <taxon>Dracunculidae</taxon>
        <taxon>Dracunculus</taxon>
    </lineage>
</organism>
<feature type="transmembrane region" description="Helical" evidence="12">
    <location>
        <begin position="288"/>
        <end position="315"/>
    </location>
</feature>
<evidence type="ECO:0000256" key="4">
    <source>
        <dbReference type="ARBA" id="ARBA00022475"/>
    </source>
</evidence>
<dbReference type="Proteomes" id="UP000274756">
    <property type="component" value="Unassembled WGS sequence"/>
</dbReference>
<comment type="function">
    <text evidence="12">Structural component of the gap junctions.</text>
</comment>